<feature type="region of interest" description="Disordered" evidence="1">
    <location>
        <begin position="1"/>
        <end position="68"/>
    </location>
</feature>
<evidence type="ECO:0000313" key="3">
    <source>
        <dbReference type="Proteomes" id="UP000320176"/>
    </source>
</evidence>
<dbReference type="EMBL" id="SJPN01000005">
    <property type="protein sequence ID" value="TWU01321.1"/>
    <property type="molecule type" value="Genomic_DNA"/>
</dbReference>
<keyword evidence="3" id="KW-1185">Reference proteome</keyword>
<dbReference type="AlphaFoldDB" id="A0A5C6APH0"/>
<name>A0A5C6APH0_9BACT</name>
<feature type="compositionally biased region" description="Polar residues" evidence="1">
    <location>
        <begin position="30"/>
        <end position="39"/>
    </location>
</feature>
<organism evidence="2 3">
    <name type="scientific">Stieleria varia</name>
    <dbReference type="NCBI Taxonomy" id="2528005"/>
    <lineage>
        <taxon>Bacteria</taxon>
        <taxon>Pseudomonadati</taxon>
        <taxon>Planctomycetota</taxon>
        <taxon>Planctomycetia</taxon>
        <taxon>Pirellulales</taxon>
        <taxon>Pirellulaceae</taxon>
        <taxon>Stieleria</taxon>
    </lineage>
</organism>
<proteinExistence type="predicted"/>
<gene>
    <name evidence="2" type="ORF">Pla52n_46950</name>
</gene>
<sequence length="103" mass="11463">MVEIQNSHRIHARWGPNTHYGSNEPFRQAETANQAQLTQPKPAKIRSLTRPERSPNGPRTKTLACPDDRCRPGVTDLRSVLLAADLQNRIMQSSVAGDHAGRL</sequence>
<comment type="caution">
    <text evidence="2">The sequence shown here is derived from an EMBL/GenBank/DDBJ whole genome shotgun (WGS) entry which is preliminary data.</text>
</comment>
<accession>A0A5C6APH0</accession>
<reference evidence="2 3" key="1">
    <citation type="submission" date="2019-02" db="EMBL/GenBank/DDBJ databases">
        <title>Deep-cultivation of Planctomycetes and their phenomic and genomic characterization uncovers novel biology.</title>
        <authorList>
            <person name="Wiegand S."/>
            <person name="Jogler M."/>
            <person name="Boedeker C."/>
            <person name="Pinto D."/>
            <person name="Vollmers J."/>
            <person name="Rivas-Marin E."/>
            <person name="Kohn T."/>
            <person name="Peeters S.H."/>
            <person name="Heuer A."/>
            <person name="Rast P."/>
            <person name="Oberbeckmann S."/>
            <person name="Bunk B."/>
            <person name="Jeske O."/>
            <person name="Meyerdierks A."/>
            <person name="Storesund J.E."/>
            <person name="Kallscheuer N."/>
            <person name="Luecker S."/>
            <person name="Lage O.M."/>
            <person name="Pohl T."/>
            <person name="Merkel B.J."/>
            <person name="Hornburger P."/>
            <person name="Mueller R.-W."/>
            <person name="Bruemmer F."/>
            <person name="Labrenz M."/>
            <person name="Spormann A.M."/>
            <person name="Op Den Camp H."/>
            <person name="Overmann J."/>
            <person name="Amann R."/>
            <person name="Jetten M.S.M."/>
            <person name="Mascher T."/>
            <person name="Medema M.H."/>
            <person name="Devos D.P."/>
            <person name="Kaster A.-K."/>
            <person name="Ovreas L."/>
            <person name="Rohde M."/>
            <person name="Galperin M.Y."/>
            <person name="Jogler C."/>
        </authorList>
    </citation>
    <scope>NUCLEOTIDE SEQUENCE [LARGE SCALE GENOMIC DNA]</scope>
    <source>
        <strain evidence="2 3">Pla52n</strain>
    </source>
</reference>
<dbReference type="Proteomes" id="UP000320176">
    <property type="component" value="Unassembled WGS sequence"/>
</dbReference>
<evidence type="ECO:0000313" key="2">
    <source>
        <dbReference type="EMBL" id="TWU01321.1"/>
    </source>
</evidence>
<evidence type="ECO:0000256" key="1">
    <source>
        <dbReference type="SAM" id="MobiDB-lite"/>
    </source>
</evidence>
<protein>
    <submittedName>
        <fullName evidence="2">Uncharacterized protein</fullName>
    </submittedName>
</protein>